<comment type="caution">
    <text evidence="1">The sequence shown here is derived from an EMBL/GenBank/DDBJ whole genome shotgun (WGS) entry which is preliminary data.</text>
</comment>
<sequence length="60" mass="7118">MSSTKQLFDTSRIQSPQFNIKWVRNIEKRHKSKTSYLSLGARRFAVARPLQSLSWKLEYC</sequence>
<organism evidence="1 2">
    <name type="scientific">Celerinatantimonas diazotrophica</name>
    <dbReference type="NCBI Taxonomy" id="412034"/>
    <lineage>
        <taxon>Bacteria</taxon>
        <taxon>Pseudomonadati</taxon>
        <taxon>Pseudomonadota</taxon>
        <taxon>Gammaproteobacteria</taxon>
        <taxon>Celerinatantimonadaceae</taxon>
        <taxon>Celerinatantimonas</taxon>
    </lineage>
</organism>
<name>A0A4R1K487_9GAMM</name>
<dbReference type="EMBL" id="SMGD01000011">
    <property type="protein sequence ID" value="TCK58928.1"/>
    <property type="molecule type" value="Genomic_DNA"/>
</dbReference>
<protein>
    <submittedName>
        <fullName evidence="1">Uncharacterized protein</fullName>
    </submittedName>
</protein>
<reference evidence="1 2" key="1">
    <citation type="submission" date="2019-03" db="EMBL/GenBank/DDBJ databases">
        <title>Genomic Encyclopedia of Type Strains, Phase IV (KMG-IV): sequencing the most valuable type-strain genomes for metagenomic binning, comparative biology and taxonomic classification.</title>
        <authorList>
            <person name="Goeker M."/>
        </authorList>
    </citation>
    <scope>NUCLEOTIDE SEQUENCE [LARGE SCALE GENOMIC DNA]</scope>
    <source>
        <strain evidence="1 2">DSM 18577</strain>
    </source>
</reference>
<dbReference type="Proteomes" id="UP000295565">
    <property type="component" value="Unassembled WGS sequence"/>
</dbReference>
<proteinExistence type="predicted"/>
<dbReference type="AlphaFoldDB" id="A0A4R1K487"/>
<gene>
    <name evidence="1" type="ORF">EV690_1086</name>
</gene>
<evidence type="ECO:0000313" key="2">
    <source>
        <dbReference type="Proteomes" id="UP000295565"/>
    </source>
</evidence>
<evidence type="ECO:0000313" key="1">
    <source>
        <dbReference type="EMBL" id="TCK58928.1"/>
    </source>
</evidence>
<keyword evidence="2" id="KW-1185">Reference proteome</keyword>
<accession>A0A4R1K487</accession>